<reference evidence="1 2" key="1">
    <citation type="journal article" date="2021" name="Sci. Rep.">
        <title>The genome of the diatom Chaetoceros tenuissimus carries an ancient integrated fragment of an extant virus.</title>
        <authorList>
            <person name="Hongo Y."/>
            <person name="Kimura K."/>
            <person name="Takaki Y."/>
            <person name="Yoshida Y."/>
            <person name="Baba S."/>
            <person name="Kobayashi G."/>
            <person name="Nagasaki K."/>
            <person name="Hano T."/>
            <person name="Tomaru Y."/>
        </authorList>
    </citation>
    <scope>NUCLEOTIDE SEQUENCE [LARGE SCALE GENOMIC DNA]</scope>
    <source>
        <strain evidence="1 2">NIES-3715</strain>
    </source>
</reference>
<protein>
    <submittedName>
        <fullName evidence="1">Uncharacterized protein</fullName>
    </submittedName>
</protein>
<comment type="caution">
    <text evidence="1">The sequence shown here is derived from an EMBL/GenBank/DDBJ whole genome shotgun (WGS) entry which is preliminary data.</text>
</comment>
<sequence>MRSCEYSKTSYKEESKQTKILEINNFCFFKRNRQLDILKDTADLKNADYVDINFILQKNNEVDDSVGLYDSEDDWRSPTFIWGTIIETILGYPGTDSNSPVNTWFDPKKKKLVYINSKQICTQLSVSAHAIGSDKLGFSPDEIGCHSICSGGAMALYLSNPNELIIMLIG</sequence>
<organism evidence="1 2">
    <name type="scientific">Chaetoceros tenuissimus</name>
    <dbReference type="NCBI Taxonomy" id="426638"/>
    <lineage>
        <taxon>Eukaryota</taxon>
        <taxon>Sar</taxon>
        <taxon>Stramenopiles</taxon>
        <taxon>Ochrophyta</taxon>
        <taxon>Bacillariophyta</taxon>
        <taxon>Coscinodiscophyceae</taxon>
        <taxon>Chaetocerotophycidae</taxon>
        <taxon>Chaetocerotales</taxon>
        <taxon>Chaetocerotaceae</taxon>
        <taxon>Chaetoceros</taxon>
    </lineage>
</organism>
<accession>A0AAD3CW76</accession>
<name>A0AAD3CW76_9STRA</name>
<dbReference type="Proteomes" id="UP001054902">
    <property type="component" value="Unassembled WGS sequence"/>
</dbReference>
<evidence type="ECO:0000313" key="2">
    <source>
        <dbReference type="Proteomes" id="UP001054902"/>
    </source>
</evidence>
<gene>
    <name evidence="1" type="ORF">CTEN210_08556</name>
</gene>
<dbReference type="EMBL" id="BLLK01000045">
    <property type="protein sequence ID" value="GFH52080.1"/>
    <property type="molecule type" value="Genomic_DNA"/>
</dbReference>
<proteinExistence type="predicted"/>
<dbReference type="AlphaFoldDB" id="A0AAD3CW76"/>
<evidence type="ECO:0000313" key="1">
    <source>
        <dbReference type="EMBL" id="GFH52080.1"/>
    </source>
</evidence>
<keyword evidence="2" id="KW-1185">Reference proteome</keyword>